<sequence length="106" mass="11182">GDGCGHTLLTPHSGTLSSKNYPGTYPNNTACRWRLRAPPGTSLLLAFGDVDLEPSERCARSSLLLADPQAGTAYEQAPQSNLCHGFTGASWDADSTNPHGCPFPLP</sequence>
<gene>
    <name evidence="5" type="ORF">N307_13365</name>
</gene>
<evidence type="ECO:0000313" key="5">
    <source>
        <dbReference type="EMBL" id="KFV70711.1"/>
    </source>
</evidence>
<evidence type="ECO:0000313" key="6">
    <source>
        <dbReference type="Proteomes" id="UP000053875"/>
    </source>
</evidence>
<dbReference type="InterPro" id="IPR000859">
    <property type="entry name" value="CUB_dom"/>
</dbReference>
<evidence type="ECO:0000259" key="4">
    <source>
        <dbReference type="PROSITE" id="PS01180"/>
    </source>
</evidence>
<dbReference type="CDD" id="cd00041">
    <property type="entry name" value="CUB"/>
    <property type="match status" value="1"/>
</dbReference>
<dbReference type="InterPro" id="IPR035914">
    <property type="entry name" value="Sperma_CUB_dom_sf"/>
</dbReference>
<accession>A0A093IVK0</accession>
<organism evidence="5 6">
    <name type="scientific">Dryobates pubescens</name>
    <name type="common">Downy woodpecker</name>
    <name type="synonym">Picoides pubescens</name>
    <dbReference type="NCBI Taxonomy" id="118200"/>
    <lineage>
        <taxon>Eukaryota</taxon>
        <taxon>Metazoa</taxon>
        <taxon>Chordata</taxon>
        <taxon>Craniata</taxon>
        <taxon>Vertebrata</taxon>
        <taxon>Euteleostomi</taxon>
        <taxon>Archelosauria</taxon>
        <taxon>Archosauria</taxon>
        <taxon>Dinosauria</taxon>
        <taxon>Saurischia</taxon>
        <taxon>Theropoda</taxon>
        <taxon>Coelurosauria</taxon>
        <taxon>Aves</taxon>
        <taxon>Neognathae</taxon>
        <taxon>Neoaves</taxon>
        <taxon>Telluraves</taxon>
        <taxon>Coraciimorphae</taxon>
        <taxon>Piciformes</taxon>
        <taxon>Picidae</taxon>
        <taxon>Dryobates</taxon>
    </lineage>
</organism>
<dbReference type="SMART" id="SM00042">
    <property type="entry name" value="CUB"/>
    <property type="match status" value="1"/>
</dbReference>
<proteinExistence type="predicted"/>
<dbReference type="PANTHER" id="PTHR24251">
    <property type="entry name" value="OVOCHYMASE-RELATED"/>
    <property type="match status" value="1"/>
</dbReference>
<evidence type="ECO:0000256" key="1">
    <source>
        <dbReference type="ARBA" id="ARBA00022737"/>
    </source>
</evidence>
<feature type="domain" description="CUB" evidence="4">
    <location>
        <begin position="4"/>
        <end position="83"/>
    </location>
</feature>
<comment type="caution">
    <text evidence="3">Lacks conserved residue(s) required for the propagation of feature annotation.</text>
</comment>
<dbReference type="AlphaFoldDB" id="A0A093IVK0"/>
<keyword evidence="6" id="KW-1185">Reference proteome</keyword>
<dbReference type="EMBL" id="KL216607">
    <property type="protein sequence ID" value="KFV70711.1"/>
    <property type="molecule type" value="Genomic_DNA"/>
</dbReference>
<dbReference type="PROSITE" id="PS01180">
    <property type="entry name" value="CUB"/>
    <property type="match status" value="1"/>
</dbReference>
<reference evidence="5 6" key="1">
    <citation type="submission" date="2014-04" db="EMBL/GenBank/DDBJ databases">
        <title>Genome evolution of avian class.</title>
        <authorList>
            <person name="Zhang G."/>
            <person name="Li C."/>
        </authorList>
    </citation>
    <scope>NUCLEOTIDE SEQUENCE [LARGE SCALE GENOMIC DNA]</scope>
    <source>
        <strain evidence="5">BGI_N307</strain>
    </source>
</reference>
<dbReference type="SUPFAM" id="SSF49854">
    <property type="entry name" value="Spermadhesin, CUB domain"/>
    <property type="match status" value="1"/>
</dbReference>
<keyword evidence="1" id="KW-0677">Repeat</keyword>
<feature type="non-terminal residue" evidence="5">
    <location>
        <position position="106"/>
    </location>
</feature>
<evidence type="ECO:0000256" key="2">
    <source>
        <dbReference type="ARBA" id="ARBA00023157"/>
    </source>
</evidence>
<feature type="disulfide bond" evidence="3">
    <location>
        <begin position="4"/>
        <end position="31"/>
    </location>
</feature>
<feature type="non-terminal residue" evidence="5">
    <location>
        <position position="1"/>
    </location>
</feature>
<keyword evidence="2 3" id="KW-1015">Disulfide bond</keyword>
<name>A0A093IVK0_DRYPU</name>
<protein>
    <submittedName>
        <fullName evidence="5">Discoidin, CUB and LCCL domain-containing protein 2</fullName>
    </submittedName>
</protein>
<dbReference type="Gene3D" id="2.60.120.290">
    <property type="entry name" value="Spermadhesin, CUB domain"/>
    <property type="match status" value="1"/>
</dbReference>
<dbReference type="Pfam" id="PF00431">
    <property type="entry name" value="CUB"/>
    <property type="match status" value="1"/>
</dbReference>
<dbReference type="Proteomes" id="UP000053875">
    <property type="component" value="Unassembled WGS sequence"/>
</dbReference>
<evidence type="ECO:0000256" key="3">
    <source>
        <dbReference type="PROSITE-ProRule" id="PRU00059"/>
    </source>
</evidence>